<gene>
    <name evidence="10" type="ORF">TI39_contig844g00020</name>
</gene>
<evidence type="ECO:0000256" key="1">
    <source>
        <dbReference type="ARBA" id="ARBA00004325"/>
    </source>
</evidence>
<evidence type="ECO:0000256" key="8">
    <source>
        <dbReference type="ARBA" id="ARBA00023136"/>
    </source>
</evidence>
<evidence type="ECO:0000256" key="9">
    <source>
        <dbReference type="ARBA" id="ARBA00023310"/>
    </source>
</evidence>
<dbReference type="EMBL" id="LAFY01000836">
    <property type="protein sequence ID" value="KJX96061.1"/>
    <property type="molecule type" value="Genomic_DNA"/>
</dbReference>
<evidence type="ECO:0000256" key="3">
    <source>
        <dbReference type="ARBA" id="ARBA00022448"/>
    </source>
</evidence>
<dbReference type="AlphaFoldDB" id="A0A0F4GF54"/>
<protein>
    <submittedName>
        <fullName evidence="10">Mitochondrial F1F0-ATP synthase like protein</fullName>
    </submittedName>
</protein>
<dbReference type="Gene3D" id="1.10.287.700">
    <property type="entry name" value="Helix hairpin bin"/>
    <property type="match status" value="1"/>
</dbReference>
<dbReference type="Proteomes" id="UP000033647">
    <property type="component" value="Unassembled WGS sequence"/>
</dbReference>
<comment type="similarity">
    <text evidence="2">Belongs to the ATPase g subunit family.</text>
</comment>
<dbReference type="GO" id="GO:0015986">
    <property type="term" value="P:proton motive force-driven ATP synthesis"/>
    <property type="evidence" value="ECO:0007669"/>
    <property type="project" value="InterPro"/>
</dbReference>
<dbReference type="STRING" id="1047168.A0A0F4GF54"/>
<comment type="subcellular location">
    <subcellularLocation>
        <location evidence="1">Mitochondrion membrane</location>
    </subcellularLocation>
</comment>
<accession>A0A0F4GF54</accession>
<keyword evidence="4" id="KW-0138">CF(0)</keyword>
<dbReference type="OrthoDB" id="437at2759"/>
<reference evidence="10 11" key="1">
    <citation type="submission" date="2015-03" db="EMBL/GenBank/DDBJ databases">
        <title>RNA-seq based gene annotation and comparative genomics of four Zymoseptoria species reveal species-specific pathogenicity related genes and transposable element activity.</title>
        <authorList>
            <person name="Grandaubert J."/>
            <person name="Bhattacharyya A."/>
            <person name="Stukenbrock E.H."/>
        </authorList>
    </citation>
    <scope>NUCLEOTIDE SEQUENCE [LARGE SCALE GENOMIC DNA]</scope>
    <source>
        <strain evidence="10 11">Zb18110</strain>
    </source>
</reference>
<comment type="caution">
    <text evidence="10">The sequence shown here is derived from an EMBL/GenBank/DDBJ whole genome shotgun (WGS) entry which is preliminary data.</text>
</comment>
<keyword evidence="8" id="KW-0472">Membrane</keyword>
<keyword evidence="6" id="KW-0406">Ion transport</keyword>
<evidence type="ECO:0000313" key="11">
    <source>
        <dbReference type="Proteomes" id="UP000033647"/>
    </source>
</evidence>
<evidence type="ECO:0000256" key="2">
    <source>
        <dbReference type="ARBA" id="ARBA00005699"/>
    </source>
</evidence>
<organism evidence="10 11">
    <name type="scientific">Zymoseptoria brevis</name>
    <dbReference type="NCBI Taxonomy" id="1047168"/>
    <lineage>
        <taxon>Eukaryota</taxon>
        <taxon>Fungi</taxon>
        <taxon>Dikarya</taxon>
        <taxon>Ascomycota</taxon>
        <taxon>Pezizomycotina</taxon>
        <taxon>Dothideomycetes</taxon>
        <taxon>Dothideomycetidae</taxon>
        <taxon>Mycosphaerellales</taxon>
        <taxon>Mycosphaerellaceae</taxon>
        <taxon>Zymoseptoria</taxon>
    </lineage>
</organism>
<dbReference type="InterPro" id="IPR006808">
    <property type="entry name" value="ATP_synth_F0_gsu_mt"/>
</dbReference>
<evidence type="ECO:0000256" key="4">
    <source>
        <dbReference type="ARBA" id="ARBA00022547"/>
    </source>
</evidence>
<keyword evidence="9" id="KW-0066">ATP synthesis</keyword>
<dbReference type="GO" id="GO:0031966">
    <property type="term" value="C:mitochondrial membrane"/>
    <property type="evidence" value="ECO:0007669"/>
    <property type="project" value="UniProtKB-SubCell"/>
</dbReference>
<keyword evidence="3" id="KW-0813">Transport</keyword>
<evidence type="ECO:0000256" key="6">
    <source>
        <dbReference type="ARBA" id="ARBA00023065"/>
    </source>
</evidence>
<evidence type="ECO:0000256" key="5">
    <source>
        <dbReference type="ARBA" id="ARBA00022781"/>
    </source>
</evidence>
<dbReference type="GO" id="GO:0045259">
    <property type="term" value="C:proton-transporting ATP synthase complex"/>
    <property type="evidence" value="ECO:0007669"/>
    <property type="project" value="UniProtKB-KW"/>
</dbReference>
<keyword evidence="7" id="KW-0496">Mitochondrion</keyword>
<keyword evidence="5" id="KW-0375">Hydrogen ion transport</keyword>
<dbReference type="Pfam" id="PF04718">
    <property type="entry name" value="ATP-synt_G"/>
    <property type="match status" value="1"/>
</dbReference>
<proteinExistence type="inferred from homology"/>
<evidence type="ECO:0000256" key="7">
    <source>
        <dbReference type="ARBA" id="ARBA00023128"/>
    </source>
</evidence>
<dbReference type="GO" id="GO:0015078">
    <property type="term" value="F:proton transmembrane transporter activity"/>
    <property type="evidence" value="ECO:0007669"/>
    <property type="project" value="InterPro"/>
</dbReference>
<evidence type="ECO:0000313" key="10">
    <source>
        <dbReference type="EMBL" id="KJX96061.1"/>
    </source>
</evidence>
<name>A0A0F4GF54_9PEZI</name>
<sequence>MAPTILPRLALRQSRVVLQRRAASTTSGAADAASKGASAAKETAANAASTAKETAQNTVSKAQQGLSKVTSSAGPALSKVANAASNTVSGIGGRTGKVISTVQGMIPHVVYYGKVAGELGKLIYKGRNMQPPTMQTVQSYLTPITKAVRNPSSFGSQTAQAAEKQAEAVITNPQNFLTRLRNLDHATLTTVGITTAEVIGFFSVGEMLGRFKIIGYRSSGAHAEHH</sequence>
<keyword evidence="11" id="KW-1185">Reference proteome</keyword>